<feature type="region of interest" description="Disordered" evidence="1">
    <location>
        <begin position="72"/>
        <end position="99"/>
    </location>
</feature>
<feature type="compositionally biased region" description="Basic and acidic residues" evidence="1">
    <location>
        <begin position="127"/>
        <end position="151"/>
    </location>
</feature>
<dbReference type="Proteomes" id="UP001249851">
    <property type="component" value="Unassembled WGS sequence"/>
</dbReference>
<evidence type="ECO:0000256" key="1">
    <source>
        <dbReference type="SAM" id="MobiDB-lite"/>
    </source>
</evidence>
<gene>
    <name evidence="2" type="ORF">P5673_005407</name>
</gene>
<feature type="compositionally biased region" description="Polar residues" evidence="1">
    <location>
        <begin position="152"/>
        <end position="162"/>
    </location>
</feature>
<dbReference type="EMBL" id="JARQWQ010000009">
    <property type="protein sequence ID" value="KAK2569582.1"/>
    <property type="molecule type" value="Genomic_DNA"/>
</dbReference>
<feature type="region of interest" description="Disordered" evidence="1">
    <location>
        <begin position="119"/>
        <end position="181"/>
    </location>
</feature>
<comment type="caution">
    <text evidence="2">The sequence shown here is derived from an EMBL/GenBank/DDBJ whole genome shotgun (WGS) entry which is preliminary data.</text>
</comment>
<organism evidence="2 3">
    <name type="scientific">Acropora cervicornis</name>
    <name type="common">Staghorn coral</name>
    <dbReference type="NCBI Taxonomy" id="6130"/>
    <lineage>
        <taxon>Eukaryota</taxon>
        <taxon>Metazoa</taxon>
        <taxon>Cnidaria</taxon>
        <taxon>Anthozoa</taxon>
        <taxon>Hexacorallia</taxon>
        <taxon>Scleractinia</taxon>
        <taxon>Astrocoeniina</taxon>
        <taxon>Acroporidae</taxon>
        <taxon>Acropora</taxon>
    </lineage>
</organism>
<proteinExistence type="predicted"/>
<accession>A0AAD9VD29</accession>
<evidence type="ECO:0000313" key="2">
    <source>
        <dbReference type="EMBL" id="KAK2569582.1"/>
    </source>
</evidence>
<feature type="compositionally biased region" description="Basic and acidic residues" evidence="1">
    <location>
        <begin position="165"/>
        <end position="181"/>
    </location>
</feature>
<reference evidence="2" key="1">
    <citation type="journal article" date="2023" name="G3 (Bethesda)">
        <title>Whole genome assembly and annotation of the endangered Caribbean coral Acropora cervicornis.</title>
        <authorList>
            <person name="Selwyn J.D."/>
            <person name="Vollmer S.V."/>
        </authorList>
    </citation>
    <scope>NUCLEOTIDE SEQUENCE</scope>
    <source>
        <strain evidence="2">K2</strain>
    </source>
</reference>
<protein>
    <submittedName>
        <fullName evidence="2">Uncharacterized protein</fullName>
    </submittedName>
</protein>
<evidence type="ECO:0000313" key="3">
    <source>
        <dbReference type="Proteomes" id="UP001249851"/>
    </source>
</evidence>
<sequence length="181" mass="20103">MKTHSFFNSTAASSPGIVPVKVQTSDGQYLGSTVFTYVDEDQEVFRPFVTSNRLQSKFFSFLAEGLAIRESETEQGGTSKCSNPEKHGMDTSYLNPSRQSGFTQMLDCLAIDDRDSSVGSYPVEESGELKKAGNRTSSHEKTEINKYESCKNENSPSGQSRRAQYARERDKSMLPVAKDIK</sequence>
<reference evidence="2" key="2">
    <citation type="journal article" date="2023" name="Science">
        <title>Genomic signatures of disease resistance in endangered staghorn corals.</title>
        <authorList>
            <person name="Vollmer S.V."/>
            <person name="Selwyn J.D."/>
            <person name="Despard B.A."/>
            <person name="Roesel C.L."/>
        </authorList>
    </citation>
    <scope>NUCLEOTIDE SEQUENCE</scope>
    <source>
        <strain evidence="2">K2</strain>
    </source>
</reference>
<dbReference type="AlphaFoldDB" id="A0AAD9VD29"/>
<keyword evidence="3" id="KW-1185">Reference proteome</keyword>
<name>A0AAD9VD29_ACRCE</name>